<proteinExistence type="predicted"/>
<accession>A0ABD5V4K1</accession>
<protein>
    <submittedName>
        <fullName evidence="3">DUF6293 family protein</fullName>
    </submittedName>
</protein>
<dbReference type="Pfam" id="PF19810">
    <property type="entry name" value="HFX_2341_N"/>
    <property type="match status" value="1"/>
</dbReference>
<dbReference type="InterPro" id="IPR054162">
    <property type="entry name" value="DUF6293_C"/>
</dbReference>
<organism evidence="3 4">
    <name type="scientific">Halalkalicoccus tibetensis</name>
    <dbReference type="NCBI Taxonomy" id="175632"/>
    <lineage>
        <taxon>Archaea</taxon>
        <taxon>Methanobacteriati</taxon>
        <taxon>Methanobacteriota</taxon>
        <taxon>Stenosarchaea group</taxon>
        <taxon>Halobacteria</taxon>
        <taxon>Halobacteriales</taxon>
        <taxon>Halococcaceae</taxon>
        <taxon>Halalkalicoccus</taxon>
    </lineage>
</organism>
<sequence length="254" mass="27823">MTDPPIAQRVQIVPLGFEYARLREPIMEWKADRVVLIGHVEDEGITYLEALREELAESDRIELDSRTCDVFDLYDALGAIAGAIADHPDDEVYVNLSAGSKITAIAGMIACMTAGATPIYARPDYGPEGRAIPDEPLHDAVAETFALPAYPIDRPSGTEVAYLAFLADADGEGEGRYRGASKKELIAFGEEEGFEFIARSNASTRKGLYRVLDTHVIDPLSERGYIRVEAVGRTKYVSLTEDGENALRAFAHAR</sequence>
<name>A0ABD5V4K1_9EURY</name>
<dbReference type="RefSeq" id="WP_340604503.1">
    <property type="nucleotide sequence ID" value="NZ_JBBMXV010000003.1"/>
</dbReference>
<dbReference type="Pfam" id="PF22665">
    <property type="entry name" value="WHD_DUF6293"/>
    <property type="match status" value="1"/>
</dbReference>
<dbReference type="AlphaFoldDB" id="A0ABD5V4K1"/>
<dbReference type="EMBL" id="JBHSXQ010000003">
    <property type="protein sequence ID" value="MFC6905974.1"/>
    <property type="molecule type" value="Genomic_DNA"/>
</dbReference>
<reference evidence="3 4" key="1">
    <citation type="journal article" date="2019" name="Int. J. Syst. Evol. Microbiol.">
        <title>The Global Catalogue of Microorganisms (GCM) 10K type strain sequencing project: providing services to taxonomists for standard genome sequencing and annotation.</title>
        <authorList>
            <consortium name="The Broad Institute Genomics Platform"/>
            <consortium name="The Broad Institute Genome Sequencing Center for Infectious Disease"/>
            <person name="Wu L."/>
            <person name="Ma J."/>
        </authorList>
    </citation>
    <scope>NUCLEOTIDE SEQUENCE [LARGE SCALE GENOMIC DNA]</scope>
    <source>
        <strain evidence="3 4">CGMCC 1.3240</strain>
    </source>
</reference>
<feature type="domain" description="HFX-2341-like N-terminal" evidence="1">
    <location>
        <begin position="9"/>
        <end position="124"/>
    </location>
</feature>
<comment type="caution">
    <text evidence="3">The sequence shown here is derived from an EMBL/GenBank/DDBJ whole genome shotgun (WGS) entry which is preliminary data.</text>
</comment>
<keyword evidence="4" id="KW-1185">Reference proteome</keyword>
<dbReference type="Gene3D" id="3.40.50.11700">
    <property type="match status" value="1"/>
</dbReference>
<dbReference type="Proteomes" id="UP001596312">
    <property type="component" value="Unassembled WGS sequence"/>
</dbReference>
<evidence type="ECO:0000313" key="4">
    <source>
        <dbReference type="Proteomes" id="UP001596312"/>
    </source>
</evidence>
<evidence type="ECO:0000313" key="3">
    <source>
        <dbReference type="EMBL" id="MFC6905974.1"/>
    </source>
</evidence>
<evidence type="ECO:0000259" key="1">
    <source>
        <dbReference type="Pfam" id="PF19810"/>
    </source>
</evidence>
<gene>
    <name evidence="3" type="ORF">ACFQGH_12300</name>
</gene>
<evidence type="ECO:0000259" key="2">
    <source>
        <dbReference type="Pfam" id="PF22665"/>
    </source>
</evidence>
<feature type="domain" description="DUF6293" evidence="2">
    <location>
        <begin position="147"/>
        <end position="250"/>
    </location>
</feature>
<dbReference type="InterPro" id="IPR046260">
    <property type="entry name" value="HFX_2341-like_N"/>
</dbReference>